<dbReference type="OrthoDB" id="5820127at2759"/>
<evidence type="ECO:0000256" key="4">
    <source>
        <dbReference type="ARBA" id="ARBA00023136"/>
    </source>
</evidence>
<reference evidence="8" key="1">
    <citation type="journal article" date="2015" name="Nat. Genet.">
        <title>The genome and transcriptome of the zoonotic hookworm Ancylostoma ceylanicum identify infection-specific gene families.</title>
        <authorList>
            <person name="Schwarz E.M."/>
            <person name="Hu Y."/>
            <person name="Antoshechkin I."/>
            <person name="Miller M.M."/>
            <person name="Sternberg P.W."/>
            <person name="Aroian R.V."/>
        </authorList>
    </citation>
    <scope>NUCLEOTIDE SEQUENCE</scope>
    <source>
        <strain evidence="8">HY135</strain>
    </source>
</reference>
<evidence type="ECO:0000256" key="2">
    <source>
        <dbReference type="ARBA" id="ARBA00022692"/>
    </source>
</evidence>
<dbReference type="SUPFAM" id="SSF81321">
    <property type="entry name" value="Family A G protein-coupled receptor-like"/>
    <property type="match status" value="1"/>
</dbReference>
<evidence type="ECO:0000313" key="8">
    <source>
        <dbReference type="Proteomes" id="UP000024635"/>
    </source>
</evidence>
<dbReference type="Pfam" id="PF10320">
    <property type="entry name" value="7TM_GPCR_Srsx"/>
    <property type="match status" value="1"/>
</dbReference>
<dbReference type="CDD" id="cd00637">
    <property type="entry name" value="7tm_classA_rhodopsin-like"/>
    <property type="match status" value="1"/>
</dbReference>
<comment type="caution">
    <text evidence="7">The sequence shown here is derived from an EMBL/GenBank/DDBJ whole genome shotgun (WGS) entry which is preliminary data.</text>
</comment>
<evidence type="ECO:0000259" key="6">
    <source>
        <dbReference type="PROSITE" id="PS50262"/>
    </source>
</evidence>
<dbReference type="InterPro" id="IPR047130">
    <property type="entry name" value="7TM_GPCR_Srsx_nematod"/>
</dbReference>
<evidence type="ECO:0000313" key="7">
    <source>
        <dbReference type="EMBL" id="EYB90049.1"/>
    </source>
</evidence>
<dbReference type="PANTHER" id="PTHR23360">
    <property type="entry name" value="G-PROTEIN COUPLED RECEPTORS FAMILY 1 PROFILE DOMAIN-CONTAINING PROTEIN-RELATED"/>
    <property type="match status" value="1"/>
</dbReference>
<feature type="transmembrane region" description="Helical" evidence="5">
    <location>
        <begin position="119"/>
        <end position="141"/>
    </location>
</feature>
<keyword evidence="2 5" id="KW-0812">Transmembrane</keyword>
<sequence>MIAMIAFGDVLHQLGQYVMVISHDIAPEHVIPQRICMHLQAAPLFGLCFSSIIVLCVAIDRILALHRIYLVIQSHQKLYLTTKTTTAVLFSISFIVWSYVLVDDRYVTCGIPDVFTNEAYDACFGAISVISVLLIICYAYVGYRLRNFVTRDDQMQGVVRSLLLISTTVVFGWFSTNLIRFGANFLQIRFEHRITLDLIAGVFVHISCATNFFIYYFVSVQQASSYETDGIRASFLQVSHCDVLTVLESLNTETKGTKQEKYCAVGYVNGCTTLS</sequence>
<evidence type="ECO:0000256" key="3">
    <source>
        <dbReference type="ARBA" id="ARBA00022989"/>
    </source>
</evidence>
<dbReference type="GO" id="GO:0004930">
    <property type="term" value="F:G protein-coupled receptor activity"/>
    <property type="evidence" value="ECO:0007669"/>
    <property type="project" value="InterPro"/>
</dbReference>
<proteinExistence type="predicted"/>
<organism evidence="7 8">
    <name type="scientific">Ancylostoma ceylanicum</name>
    <dbReference type="NCBI Taxonomy" id="53326"/>
    <lineage>
        <taxon>Eukaryota</taxon>
        <taxon>Metazoa</taxon>
        <taxon>Ecdysozoa</taxon>
        <taxon>Nematoda</taxon>
        <taxon>Chromadorea</taxon>
        <taxon>Rhabditida</taxon>
        <taxon>Rhabditina</taxon>
        <taxon>Rhabditomorpha</taxon>
        <taxon>Strongyloidea</taxon>
        <taxon>Ancylostomatidae</taxon>
        <taxon>Ancylostomatinae</taxon>
        <taxon>Ancylostoma</taxon>
    </lineage>
</organism>
<feature type="domain" description="G-protein coupled receptors family 1 profile" evidence="6">
    <location>
        <begin position="1"/>
        <end position="215"/>
    </location>
</feature>
<keyword evidence="4 5" id="KW-0472">Membrane</keyword>
<feature type="transmembrane region" description="Helical" evidence="5">
    <location>
        <begin position="162"/>
        <end position="186"/>
    </location>
</feature>
<name>A0A016SID7_9BILA</name>
<comment type="subcellular location">
    <subcellularLocation>
        <location evidence="1">Membrane</location>
    </subcellularLocation>
</comment>
<evidence type="ECO:0000256" key="5">
    <source>
        <dbReference type="SAM" id="Phobius"/>
    </source>
</evidence>
<feature type="transmembrane region" description="Helical" evidence="5">
    <location>
        <begin position="44"/>
        <end position="66"/>
    </location>
</feature>
<keyword evidence="3 5" id="KW-1133">Transmembrane helix</keyword>
<feature type="transmembrane region" description="Helical" evidence="5">
    <location>
        <begin position="78"/>
        <end position="99"/>
    </location>
</feature>
<dbReference type="InterPro" id="IPR000276">
    <property type="entry name" value="GPCR_Rhodpsn"/>
</dbReference>
<protein>
    <recommendedName>
        <fullName evidence="6">G-protein coupled receptors family 1 profile domain-containing protein</fullName>
    </recommendedName>
</protein>
<dbReference type="InterPro" id="IPR017452">
    <property type="entry name" value="GPCR_Rhodpsn_7TM"/>
</dbReference>
<accession>A0A016SID7</accession>
<gene>
    <name evidence="7" type="primary">Acey_s0224.g2729</name>
    <name evidence="7" type="ORF">Y032_0224g2729</name>
</gene>
<feature type="transmembrane region" description="Helical" evidence="5">
    <location>
        <begin position="198"/>
        <end position="218"/>
    </location>
</feature>
<dbReference type="InterPro" id="IPR019424">
    <property type="entry name" value="7TM_GPCR_Srsx"/>
</dbReference>
<dbReference type="GO" id="GO:0016020">
    <property type="term" value="C:membrane"/>
    <property type="evidence" value="ECO:0007669"/>
    <property type="project" value="UniProtKB-SubCell"/>
</dbReference>
<dbReference type="PANTHER" id="PTHR23360:SF69">
    <property type="entry name" value="G-PROTEIN COUPLED RECEPTORS FAMILY 1 PROFILE DOMAIN-CONTAINING PROTEIN-RELATED"/>
    <property type="match status" value="1"/>
</dbReference>
<dbReference type="EMBL" id="JARK01001560">
    <property type="protein sequence ID" value="EYB90049.1"/>
    <property type="molecule type" value="Genomic_DNA"/>
</dbReference>
<dbReference type="PROSITE" id="PS50262">
    <property type="entry name" value="G_PROTEIN_RECEP_F1_2"/>
    <property type="match status" value="1"/>
</dbReference>
<keyword evidence="8" id="KW-1185">Reference proteome</keyword>
<dbReference type="SMART" id="SM01381">
    <property type="entry name" value="7TM_GPCR_Srsx"/>
    <property type="match status" value="1"/>
</dbReference>
<dbReference type="AlphaFoldDB" id="A0A016SID7"/>
<evidence type="ECO:0000256" key="1">
    <source>
        <dbReference type="ARBA" id="ARBA00004370"/>
    </source>
</evidence>
<dbReference type="Proteomes" id="UP000024635">
    <property type="component" value="Unassembled WGS sequence"/>
</dbReference>
<dbReference type="Gene3D" id="1.20.1070.10">
    <property type="entry name" value="Rhodopsin 7-helix transmembrane proteins"/>
    <property type="match status" value="1"/>
</dbReference>